<dbReference type="GO" id="GO:0035556">
    <property type="term" value="P:intracellular signal transduction"/>
    <property type="evidence" value="ECO:0007669"/>
    <property type="project" value="TreeGrafter"/>
</dbReference>
<evidence type="ECO:0000256" key="2">
    <source>
        <dbReference type="ARBA" id="ARBA00004613"/>
    </source>
</evidence>
<feature type="region of interest" description="Disordered" evidence="11">
    <location>
        <begin position="190"/>
        <end position="275"/>
    </location>
</feature>
<comment type="caution">
    <text evidence="13">The sequence shown here is derived from an EMBL/GenBank/DDBJ whole genome shotgun (WGS) entry which is preliminary data.</text>
</comment>
<dbReference type="GO" id="GO:0005886">
    <property type="term" value="C:plasma membrane"/>
    <property type="evidence" value="ECO:0007669"/>
    <property type="project" value="UniProtKB-SubCell"/>
</dbReference>
<feature type="compositionally biased region" description="Low complexity" evidence="11">
    <location>
        <begin position="113"/>
        <end position="132"/>
    </location>
</feature>
<evidence type="ECO:0000256" key="4">
    <source>
        <dbReference type="ARBA" id="ARBA00022525"/>
    </source>
</evidence>
<organism evidence="13 14">
    <name type="scientific">Synaphobranchus kaupii</name>
    <name type="common">Kaup's arrowtooth eel</name>
    <dbReference type="NCBI Taxonomy" id="118154"/>
    <lineage>
        <taxon>Eukaryota</taxon>
        <taxon>Metazoa</taxon>
        <taxon>Chordata</taxon>
        <taxon>Craniata</taxon>
        <taxon>Vertebrata</taxon>
        <taxon>Euteleostomi</taxon>
        <taxon>Actinopterygii</taxon>
        <taxon>Neopterygii</taxon>
        <taxon>Teleostei</taxon>
        <taxon>Anguilliformes</taxon>
        <taxon>Synaphobranchidae</taxon>
        <taxon>Synaphobranchus</taxon>
    </lineage>
</organism>
<feature type="region of interest" description="Disordered" evidence="11">
    <location>
        <begin position="60"/>
        <end position="160"/>
    </location>
</feature>
<evidence type="ECO:0000256" key="12">
    <source>
        <dbReference type="SAM" id="Phobius"/>
    </source>
</evidence>
<evidence type="ECO:0000256" key="7">
    <source>
        <dbReference type="ARBA" id="ARBA00022989"/>
    </source>
</evidence>
<dbReference type="InterPro" id="IPR040180">
    <property type="entry name" value="Neuregulin"/>
</dbReference>
<dbReference type="EMBL" id="JAINUF010000004">
    <property type="protein sequence ID" value="KAJ8365161.1"/>
    <property type="molecule type" value="Genomic_DNA"/>
</dbReference>
<dbReference type="PANTHER" id="PTHR11100">
    <property type="entry name" value="HEREGULIN-NEUREGULIN FAMILY MEMBER"/>
    <property type="match status" value="1"/>
</dbReference>
<keyword evidence="5" id="KW-0245">EGF-like domain</keyword>
<evidence type="ECO:0000313" key="14">
    <source>
        <dbReference type="Proteomes" id="UP001152622"/>
    </source>
</evidence>
<evidence type="ECO:0000256" key="9">
    <source>
        <dbReference type="ARBA" id="ARBA00023136"/>
    </source>
</evidence>
<dbReference type="GO" id="GO:0005615">
    <property type="term" value="C:extracellular space"/>
    <property type="evidence" value="ECO:0007669"/>
    <property type="project" value="TreeGrafter"/>
</dbReference>
<keyword evidence="10" id="KW-1015">Disulfide bond</keyword>
<feature type="transmembrane region" description="Helical" evidence="12">
    <location>
        <begin position="12"/>
        <end position="33"/>
    </location>
</feature>
<feature type="compositionally biased region" description="Polar residues" evidence="11">
    <location>
        <begin position="62"/>
        <end position="78"/>
    </location>
</feature>
<evidence type="ECO:0000256" key="11">
    <source>
        <dbReference type="SAM" id="MobiDB-lite"/>
    </source>
</evidence>
<proteinExistence type="predicted"/>
<keyword evidence="8" id="KW-0339">Growth factor</keyword>
<dbReference type="PANTHER" id="PTHR11100:SF18">
    <property type="entry name" value="PRO-NEUREGULIN-3, MEMBRANE-BOUND ISOFORM"/>
    <property type="match status" value="1"/>
</dbReference>
<evidence type="ECO:0000256" key="3">
    <source>
        <dbReference type="ARBA" id="ARBA00022475"/>
    </source>
</evidence>
<evidence type="ECO:0000256" key="5">
    <source>
        <dbReference type="ARBA" id="ARBA00022536"/>
    </source>
</evidence>
<evidence type="ECO:0000256" key="8">
    <source>
        <dbReference type="ARBA" id="ARBA00023030"/>
    </source>
</evidence>
<dbReference type="Proteomes" id="UP001152622">
    <property type="component" value="Chromosome 4"/>
</dbReference>
<dbReference type="GO" id="GO:0007399">
    <property type="term" value="P:nervous system development"/>
    <property type="evidence" value="ECO:0007669"/>
    <property type="project" value="InterPro"/>
</dbReference>
<keyword evidence="7 12" id="KW-1133">Transmembrane helix</keyword>
<dbReference type="AlphaFoldDB" id="A0A9Q1FSM3"/>
<accession>A0A9Q1FSM3</accession>
<gene>
    <name evidence="13" type="ORF">SKAU_G00139920</name>
</gene>
<keyword evidence="3" id="KW-1003">Cell membrane</keyword>
<keyword evidence="14" id="KW-1185">Reference proteome</keyword>
<dbReference type="GO" id="GO:0008083">
    <property type="term" value="F:growth factor activity"/>
    <property type="evidence" value="ECO:0007669"/>
    <property type="project" value="UniProtKB-KW"/>
</dbReference>
<keyword evidence="9 12" id="KW-0472">Membrane</keyword>
<protein>
    <submittedName>
        <fullName evidence="13">Uncharacterized protein</fullName>
    </submittedName>
</protein>
<dbReference type="GO" id="GO:0048513">
    <property type="term" value="P:animal organ development"/>
    <property type="evidence" value="ECO:0007669"/>
    <property type="project" value="TreeGrafter"/>
</dbReference>
<reference evidence="13" key="1">
    <citation type="journal article" date="2023" name="Science">
        <title>Genome structures resolve the early diversification of teleost fishes.</title>
        <authorList>
            <person name="Parey E."/>
            <person name="Louis A."/>
            <person name="Montfort J."/>
            <person name="Bouchez O."/>
            <person name="Roques C."/>
            <person name="Iampietro C."/>
            <person name="Lluch J."/>
            <person name="Castinel A."/>
            <person name="Donnadieu C."/>
            <person name="Desvignes T."/>
            <person name="Floi Bucao C."/>
            <person name="Jouanno E."/>
            <person name="Wen M."/>
            <person name="Mejri S."/>
            <person name="Dirks R."/>
            <person name="Jansen H."/>
            <person name="Henkel C."/>
            <person name="Chen W.J."/>
            <person name="Zahm M."/>
            <person name="Cabau C."/>
            <person name="Klopp C."/>
            <person name="Thompson A.W."/>
            <person name="Robinson-Rechavi M."/>
            <person name="Braasch I."/>
            <person name="Lecointre G."/>
            <person name="Bobe J."/>
            <person name="Postlethwait J.H."/>
            <person name="Berthelot C."/>
            <person name="Roest Crollius H."/>
            <person name="Guiguen Y."/>
        </authorList>
    </citation>
    <scope>NUCLEOTIDE SEQUENCE</scope>
    <source>
        <strain evidence="13">WJC10195</strain>
    </source>
</reference>
<evidence type="ECO:0000313" key="13">
    <source>
        <dbReference type="EMBL" id="KAJ8365161.1"/>
    </source>
</evidence>
<dbReference type="OrthoDB" id="9939684at2759"/>
<comment type="subcellular location">
    <subcellularLocation>
        <location evidence="1">Cell membrane</location>
        <topology evidence="1">Single-pass type I membrane protein</topology>
    </subcellularLocation>
    <subcellularLocation>
        <location evidence="2">Secreted</location>
    </subcellularLocation>
</comment>
<keyword evidence="4" id="KW-0964">Secreted</keyword>
<keyword evidence="6 12" id="KW-0812">Transmembrane</keyword>
<evidence type="ECO:0000256" key="1">
    <source>
        <dbReference type="ARBA" id="ARBA00004251"/>
    </source>
</evidence>
<evidence type="ECO:0000256" key="6">
    <source>
        <dbReference type="ARBA" id="ARBA00022692"/>
    </source>
</evidence>
<dbReference type="GO" id="GO:0045499">
    <property type="term" value="F:chemorepellent activity"/>
    <property type="evidence" value="ECO:0007669"/>
    <property type="project" value="TreeGrafter"/>
</dbReference>
<evidence type="ECO:0000256" key="10">
    <source>
        <dbReference type="ARBA" id="ARBA00023157"/>
    </source>
</evidence>
<name>A0A9Q1FSM3_SYNKA</name>
<sequence length="275" mass="29944">MESQEVYKRQVLSMSCITIGISLLGTLCVALYCQNKRRRGKLQAHLKVSCSLKMPNVGLAPTLSSKSNPRLQNGLQFQNHRKDPGSSPPHGGAVCGSGFPQNCPAPPTYPKASPTKKQSRSSSLSNSPVQRNRATHHQTAPRRTPPVSRGRLNSIGGSRDSTHAYQHLQEVEDSEKEVQSLRGCNCRKAESDDLQNRTSGMQQGDRGLDSMQEDSLGEEGPGQYPRDMPPRYPNHGWGTGGLQRDLEEGARRSTLGPAPSPQKTGGQARQLPVIC</sequence>